<dbReference type="EMBL" id="CAJVPK010000647">
    <property type="protein sequence ID" value="CAG8535796.1"/>
    <property type="molecule type" value="Genomic_DNA"/>
</dbReference>
<dbReference type="GO" id="GO:0003714">
    <property type="term" value="F:transcription corepressor activity"/>
    <property type="evidence" value="ECO:0007669"/>
    <property type="project" value="InterPro"/>
</dbReference>
<organism evidence="7 8">
    <name type="scientific">Diversispora eburnea</name>
    <dbReference type="NCBI Taxonomy" id="1213867"/>
    <lineage>
        <taxon>Eukaryota</taxon>
        <taxon>Fungi</taxon>
        <taxon>Fungi incertae sedis</taxon>
        <taxon>Mucoromycota</taxon>
        <taxon>Glomeromycotina</taxon>
        <taxon>Glomeromycetes</taxon>
        <taxon>Diversisporales</taxon>
        <taxon>Diversisporaceae</taxon>
        <taxon>Diversispora</taxon>
    </lineage>
</organism>
<name>A0A9N9AP25_9GLOM</name>
<dbReference type="InterPro" id="IPR001680">
    <property type="entry name" value="WD40_rpt"/>
</dbReference>
<dbReference type="PANTHER" id="PTHR22846:SF2">
    <property type="entry name" value="F-BOX-LIKE_WD REPEAT-CONTAINING PROTEIN EBI"/>
    <property type="match status" value="1"/>
</dbReference>
<evidence type="ECO:0000256" key="2">
    <source>
        <dbReference type="ARBA" id="ARBA00022574"/>
    </source>
</evidence>
<dbReference type="GO" id="GO:0034967">
    <property type="term" value="C:Set3 complex"/>
    <property type="evidence" value="ECO:0007669"/>
    <property type="project" value="TreeGrafter"/>
</dbReference>
<dbReference type="InterPro" id="IPR036322">
    <property type="entry name" value="WD40_repeat_dom_sf"/>
</dbReference>
<dbReference type="Pfam" id="PF08513">
    <property type="entry name" value="LisH"/>
    <property type="match status" value="1"/>
</dbReference>
<dbReference type="Gene3D" id="2.130.10.10">
    <property type="entry name" value="YVTN repeat-like/Quinoprotein amine dehydrogenase"/>
    <property type="match status" value="1"/>
</dbReference>
<dbReference type="PROSITE" id="PS50294">
    <property type="entry name" value="WD_REPEATS_REGION"/>
    <property type="match status" value="4"/>
</dbReference>
<dbReference type="InterPro" id="IPR045183">
    <property type="entry name" value="Ebi-like"/>
</dbReference>
<evidence type="ECO:0000256" key="3">
    <source>
        <dbReference type="ARBA" id="ARBA00022737"/>
    </source>
</evidence>
<dbReference type="SUPFAM" id="SSF50978">
    <property type="entry name" value="WD40 repeat-like"/>
    <property type="match status" value="1"/>
</dbReference>
<feature type="repeat" description="WD" evidence="5">
    <location>
        <begin position="381"/>
        <end position="414"/>
    </location>
</feature>
<reference evidence="7" key="1">
    <citation type="submission" date="2021-06" db="EMBL/GenBank/DDBJ databases">
        <authorList>
            <person name="Kallberg Y."/>
            <person name="Tangrot J."/>
            <person name="Rosling A."/>
        </authorList>
    </citation>
    <scope>NUCLEOTIDE SEQUENCE</scope>
    <source>
        <strain evidence="7">AZ414A</strain>
    </source>
</reference>
<protein>
    <submittedName>
        <fullName evidence="7">6438_t:CDS:1</fullName>
    </submittedName>
</protein>
<feature type="repeat" description="WD" evidence="5">
    <location>
        <begin position="340"/>
        <end position="372"/>
    </location>
</feature>
<sequence>MNHIALSSDQVNYLVFRYLKESGFDHSAWVFNEESKASQLGFKEPDIRNGELVKVIQEGLQLRDLTLHSRSDGRTIGCNVPVQLIGTHQCDAPSTPNSNEENMLANDNENERVNQRSSPEVELTKVNDADIRHESIAQEVILYEKESKRNIQNIDTLHREQSGGELNDLKNNQNDNSDDMEIDVPVSPPSPALIVNKNTLSPLYAPPVSQSVPTKKPLSSRTSPMTNTIVHKLESLNHILLKVPGEELVSFSWKPNEDVLATGGQDGILRIWHIPDFSERLQEPKKIEYPPWLNEIDTTQAAFITWLDWHPTQDDLIACSYFNGLSTVYKINSGLLHRKLEEHRASTLKIKWSPKGFRVLTASCDKNVICWDRDGQAMRFAEVHKDTVTDVAWKDDRIFASCSNDKKIFLWDFKIKERPTMEFAGHDDEVFSIKWDPTKNYLASCSKDGKCKIWSEGNHAPLQTLQTKDGPITCAEWHPKSNDNETLLLTTSQNSGVVRIWSALEGICLRDFSPHKLHINAIEFCSNGQYFATGSADNHLHIIDAKTYKIRESHFLGNDIMSIKWNHNCTKIAATLHNGTIYIIKAFSNE</sequence>
<evidence type="ECO:0000313" key="7">
    <source>
        <dbReference type="EMBL" id="CAG8535796.1"/>
    </source>
</evidence>
<evidence type="ECO:0000256" key="4">
    <source>
        <dbReference type="ARBA" id="ARBA00023242"/>
    </source>
</evidence>
<dbReference type="CDD" id="cd00200">
    <property type="entry name" value="WD40"/>
    <property type="match status" value="1"/>
</dbReference>
<feature type="repeat" description="WD" evidence="5">
    <location>
        <begin position="241"/>
        <end position="274"/>
    </location>
</feature>
<accession>A0A9N9AP25</accession>
<dbReference type="InterPro" id="IPR006594">
    <property type="entry name" value="LisH"/>
</dbReference>
<comment type="subcellular location">
    <subcellularLocation>
        <location evidence="1">Nucleus</location>
    </subcellularLocation>
</comment>
<evidence type="ECO:0000256" key="1">
    <source>
        <dbReference type="ARBA" id="ARBA00004123"/>
    </source>
</evidence>
<evidence type="ECO:0000256" key="6">
    <source>
        <dbReference type="SAM" id="MobiDB-lite"/>
    </source>
</evidence>
<feature type="compositionally biased region" description="Polar residues" evidence="6">
    <location>
        <begin position="92"/>
        <end position="107"/>
    </location>
</feature>
<proteinExistence type="predicted"/>
<evidence type="ECO:0000313" key="8">
    <source>
        <dbReference type="Proteomes" id="UP000789706"/>
    </source>
</evidence>
<keyword evidence="2 5" id="KW-0853">WD repeat</keyword>
<dbReference type="SMART" id="SM00320">
    <property type="entry name" value="WD40"/>
    <property type="match status" value="8"/>
</dbReference>
<dbReference type="AlphaFoldDB" id="A0A9N9AP25"/>
<dbReference type="OrthoDB" id="1367865at2759"/>
<keyword evidence="4" id="KW-0539">Nucleus</keyword>
<feature type="repeat" description="WD" evidence="5">
    <location>
        <begin position="512"/>
        <end position="553"/>
    </location>
</feature>
<dbReference type="Gene3D" id="1.20.960.30">
    <property type="match status" value="1"/>
</dbReference>
<dbReference type="PROSITE" id="PS50082">
    <property type="entry name" value="WD_REPEATS_2"/>
    <property type="match status" value="5"/>
</dbReference>
<dbReference type="PROSITE" id="PS50896">
    <property type="entry name" value="LISH"/>
    <property type="match status" value="1"/>
</dbReference>
<keyword evidence="3" id="KW-0677">Repeat</keyword>
<gene>
    <name evidence="7" type="ORF">DEBURN_LOCUS6365</name>
</gene>
<evidence type="ECO:0000256" key="5">
    <source>
        <dbReference type="PROSITE-ProRule" id="PRU00221"/>
    </source>
</evidence>
<feature type="region of interest" description="Disordered" evidence="6">
    <location>
        <begin position="89"/>
        <end position="120"/>
    </location>
</feature>
<dbReference type="SMART" id="SM00667">
    <property type="entry name" value="LisH"/>
    <property type="match status" value="1"/>
</dbReference>
<dbReference type="GO" id="GO:0006357">
    <property type="term" value="P:regulation of transcription by RNA polymerase II"/>
    <property type="evidence" value="ECO:0007669"/>
    <property type="project" value="TreeGrafter"/>
</dbReference>
<feature type="repeat" description="WD" evidence="5">
    <location>
        <begin position="423"/>
        <end position="464"/>
    </location>
</feature>
<feature type="region of interest" description="Disordered" evidence="6">
    <location>
        <begin position="157"/>
        <end position="180"/>
    </location>
</feature>
<dbReference type="InterPro" id="IPR015943">
    <property type="entry name" value="WD40/YVTN_repeat-like_dom_sf"/>
</dbReference>
<dbReference type="Pfam" id="PF00400">
    <property type="entry name" value="WD40"/>
    <property type="match status" value="5"/>
</dbReference>
<comment type="caution">
    <text evidence="7">The sequence shown here is derived from an EMBL/GenBank/DDBJ whole genome shotgun (WGS) entry which is preliminary data.</text>
</comment>
<keyword evidence="8" id="KW-1185">Reference proteome</keyword>
<dbReference type="Proteomes" id="UP000789706">
    <property type="component" value="Unassembled WGS sequence"/>
</dbReference>
<dbReference type="PANTHER" id="PTHR22846">
    <property type="entry name" value="WD40 REPEAT PROTEIN"/>
    <property type="match status" value="1"/>
</dbReference>